<evidence type="ECO:0000256" key="1">
    <source>
        <dbReference type="ARBA" id="ARBA00008324"/>
    </source>
</evidence>
<gene>
    <name evidence="4" type="ORF">IRY30_06145</name>
</gene>
<evidence type="ECO:0000313" key="4">
    <source>
        <dbReference type="EMBL" id="MBF4553661.1"/>
    </source>
</evidence>
<evidence type="ECO:0000259" key="3">
    <source>
        <dbReference type="Pfam" id="PF03061"/>
    </source>
</evidence>
<dbReference type="NCBIfam" id="TIGR00369">
    <property type="entry name" value="unchar_dom_1"/>
    <property type="match status" value="1"/>
</dbReference>
<dbReference type="PANTHER" id="PTHR43240">
    <property type="entry name" value="1,4-DIHYDROXY-2-NAPHTHOYL-COA THIOESTERASE 1"/>
    <property type="match status" value="1"/>
</dbReference>
<evidence type="ECO:0000313" key="5">
    <source>
        <dbReference type="Proteomes" id="UP000635902"/>
    </source>
</evidence>
<keyword evidence="2" id="KW-0378">Hydrolase</keyword>
<dbReference type="Proteomes" id="UP000635902">
    <property type="component" value="Unassembled WGS sequence"/>
</dbReference>
<proteinExistence type="inferred from homology"/>
<dbReference type="EMBL" id="JADKMY010000001">
    <property type="protein sequence ID" value="MBF4553661.1"/>
    <property type="molecule type" value="Genomic_DNA"/>
</dbReference>
<dbReference type="InterPro" id="IPR003736">
    <property type="entry name" value="PAAI_dom"/>
</dbReference>
<dbReference type="InterPro" id="IPR006683">
    <property type="entry name" value="Thioestr_dom"/>
</dbReference>
<dbReference type="Pfam" id="PF03061">
    <property type="entry name" value="4HBT"/>
    <property type="match status" value="1"/>
</dbReference>
<dbReference type="RefSeq" id="WP_194556436.1">
    <property type="nucleotide sequence ID" value="NZ_JADKMY010000001.1"/>
</dbReference>
<comment type="similarity">
    <text evidence="1">Belongs to the thioesterase PaaI family.</text>
</comment>
<feature type="domain" description="Thioesterase" evidence="3">
    <location>
        <begin position="82"/>
        <end position="151"/>
    </location>
</feature>
<accession>A0ABR9ZKM6</accession>
<dbReference type="PANTHER" id="PTHR43240:SF5">
    <property type="entry name" value="1,4-DIHYDROXY-2-NAPHTHOYL-COA THIOESTERASE 1"/>
    <property type="match status" value="1"/>
</dbReference>
<comment type="caution">
    <text evidence="4">The sequence shown here is derived from an EMBL/GenBank/DDBJ whole genome shotgun (WGS) entry which is preliminary data.</text>
</comment>
<sequence length="176" mass="18998">MTDNSQADVSKAAKRAALLKFQELSEIAAKQDLDESQIAQFNKANRFDTNFDVVMGSRYIEVGPRKVTLRVEITAEHLQPWGITHGGLLAALAESAGSVASYLAAGAEPAVMGTSNHTDFLRPSAKGDVIVSTATPEHLGRSTHLWRIEHKLEATGKLVALTQLKTAVVPNLKPKQ</sequence>
<reference evidence="4 5" key="1">
    <citation type="submission" date="2020-10" db="EMBL/GenBank/DDBJ databases">
        <title>Novel species in genus Corynebacterium.</title>
        <authorList>
            <person name="Zhang G."/>
        </authorList>
    </citation>
    <scope>NUCLEOTIDE SEQUENCE [LARGE SCALE GENOMIC DNA]</scope>
    <source>
        <strain evidence="4 5">DSM 45110</strain>
    </source>
</reference>
<dbReference type="InterPro" id="IPR029069">
    <property type="entry name" value="HotDog_dom_sf"/>
</dbReference>
<evidence type="ECO:0000256" key="2">
    <source>
        <dbReference type="ARBA" id="ARBA00022801"/>
    </source>
</evidence>
<dbReference type="Gene3D" id="3.10.129.10">
    <property type="entry name" value="Hotdog Thioesterase"/>
    <property type="match status" value="1"/>
</dbReference>
<dbReference type="CDD" id="cd03443">
    <property type="entry name" value="PaaI_thioesterase"/>
    <property type="match status" value="1"/>
</dbReference>
<dbReference type="SUPFAM" id="SSF54637">
    <property type="entry name" value="Thioesterase/thiol ester dehydrase-isomerase"/>
    <property type="match status" value="1"/>
</dbReference>
<keyword evidence="5" id="KW-1185">Reference proteome</keyword>
<organism evidence="4 5">
    <name type="scientific">Corynebacterium suicordis DSM 45110</name>
    <dbReference type="NCBI Taxonomy" id="1121369"/>
    <lineage>
        <taxon>Bacteria</taxon>
        <taxon>Bacillati</taxon>
        <taxon>Actinomycetota</taxon>
        <taxon>Actinomycetes</taxon>
        <taxon>Mycobacteriales</taxon>
        <taxon>Corynebacteriaceae</taxon>
        <taxon>Corynebacterium</taxon>
    </lineage>
</organism>
<protein>
    <submittedName>
        <fullName evidence="4">PaaI family thioesterase</fullName>
    </submittedName>
</protein>
<name>A0ABR9ZKM6_9CORY</name>